<evidence type="ECO:0000313" key="2">
    <source>
        <dbReference type="Proteomes" id="UP000789405"/>
    </source>
</evidence>
<comment type="caution">
    <text evidence="1">The sequence shown here is derived from an EMBL/GenBank/DDBJ whole genome shotgun (WGS) entry which is preliminary data.</text>
</comment>
<dbReference type="EMBL" id="CAJVPY010022042">
    <property type="protein sequence ID" value="CAG8781620.1"/>
    <property type="molecule type" value="Genomic_DNA"/>
</dbReference>
<dbReference type="AlphaFoldDB" id="A0A9N9JH17"/>
<dbReference type="OrthoDB" id="2963168at2759"/>
<name>A0A9N9JH17_9GLOM</name>
<feature type="non-terminal residue" evidence="1">
    <location>
        <position position="57"/>
    </location>
</feature>
<protein>
    <submittedName>
        <fullName evidence="1">16746_t:CDS:1</fullName>
    </submittedName>
</protein>
<evidence type="ECO:0000313" key="1">
    <source>
        <dbReference type="EMBL" id="CAG8781620.1"/>
    </source>
</evidence>
<organism evidence="1 2">
    <name type="scientific">Dentiscutata erythropus</name>
    <dbReference type="NCBI Taxonomy" id="1348616"/>
    <lineage>
        <taxon>Eukaryota</taxon>
        <taxon>Fungi</taxon>
        <taxon>Fungi incertae sedis</taxon>
        <taxon>Mucoromycota</taxon>
        <taxon>Glomeromycotina</taxon>
        <taxon>Glomeromycetes</taxon>
        <taxon>Diversisporales</taxon>
        <taxon>Gigasporaceae</taxon>
        <taxon>Dentiscutata</taxon>
    </lineage>
</organism>
<reference evidence="1" key="1">
    <citation type="submission" date="2021-06" db="EMBL/GenBank/DDBJ databases">
        <authorList>
            <person name="Kallberg Y."/>
            <person name="Tangrot J."/>
            <person name="Rosling A."/>
        </authorList>
    </citation>
    <scope>NUCLEOTIDE SEQUENCE</scope>
    <source>
        <strain evidence="1">MA453B</strain>
    </source>
</reference>
<accession>A0A9N9JH17</accession>
<proteinExistence type="predicted"/>
<feature type="non-terminal residue" evidence="1">
    <location>
        <position position="1"/>
    </location>
</feature>
<sequence>LELPDIHLKLDRSVEFGLKFGELLITATARNKKTGDFIDDSDHMFNVQEEFEEEIQK</sequence>
<keyword evidence="2" id="KW-1185">Reference proteome</keyword>
<gene>
    <name evidence="1" type="ORF">DERYTH_LOCUS19714</name>
</gene>
<dbReference type="Proteomes" id="UP000789405">
    <property type="component" value="Unassembled WGS sequence"/>
</dbReference>